<evidence type="ECO:0000256" key="1">
    <source>
        <dbReference type="SAM" id="MobiDB-lite"/>
    </source>
</evidence>
<dbReference type="RefSeq" id="WP_150696797.1">
    <property type="nucleotide sequence ID" value="NZ_CABPRZ010000006.1"/>
</dbReference>
<dbReference type="AlphaFoldDB" id="A0A5E4UDA6"/>
<dbReference type="InterPro" id="IPR044855">
    <property type="entry name" value="CoA-Trfase_III_dom3_sf"/>
</dbReference>
<dbReference type="SUPFAM" id="SSF89796">
    <property type="entry name" value="CoA-transferase family III (CaiB/BaiF)"/>
    <property type="match status" value="1"/>
</dbReference>
<reference evidence="2 3" key="1">
    <citation type="submission" date="2019-08" db="EMBL/GenBank/DDBJ databases">
        <authorList>
            <person name="Peeters C."/>
        </authorList>
    </citation>
    <scope>NUCLEOTIDE SEQUENCE [LARGE SCALE GENOMIC DNA]</scope>
    <source>
        <strain evidence="2 3">LMG 30175</strain>
    </source>
</reference>
<dbReference type="Gene3D" id="3.40.50.10540">
    <property type="entry name" value="Crotonobetainyl-coa:carnitine coa-transferase, domain 1"/>
    <property type="match status" value="1"/>
</dbReference>
<dbReference type="InterPro" id="IPR023606">
    <property type="entry name" value="CoA-Trfase_III_dom_1_sf"/>
</dbReference>
<name>A0A5E4UDA6_9BURK</name>
<gene>
    <name evidence="2" type="ORF">PTE30175_01890</name>
</gene>
<sequence length="392" mass="41540">MADSYTDSPRGGPLAGTRIIEFAGIGPGPFASMLLADLGADVIVIERVADACKGYGRQAIHRGKRSIALDLKHDAGVAAAWQLIDSADALIEGFRPGVMERLGFGPDAVAARNPRLVYGRMTGWGQDGPLAKAAGHDINYVALTGATSLAIRPATPDIPAVPPAVSPTLIGDMGGGAMFLVTGLLAGLLEARRSGQGQVVDAAIVDGTAMLMSLVHSMRGAGTWCDTPEQNFFSHTSPFYEAYACADEKFVTVGAIEPQFYAELLQRLGLDDVAPQDQYDSRAWPALRARLTALFLSQPQAYWCEKLEGTDACFAPVLGLAEAADHPHMKARGIFVDIDGKRQPAPAPRFSRTPPRQPDAGAACGEHTRAILRELGHSDSDIDRLTDAGACH</sequence>
<dbReference type="Pfam" id="PF02515">
    <property type="entry name" value="CoA_transf_3"/>
    <property type="match status" value="1"/>
</dbReference>
<dbReference type="EMBL" id="CABPRZ010000006">
    <property type="protein sequence ID" value="VVD97653.1"/>
    <property type="molecule type" value="Genomic_DNA"/>
</dbReference>
<proteinExistence type="predicted"/>
<evidence type="ECO:0000313" key="3">
    <source>
        <dbReference type="Proteomes" id="UP000414233"/>
    </source>
</evidence>
<accession>A0A5E4UDA6</accession>
<organism evidence="2 3">
    <name type="scientific">Pandoraea terrae</name>
    <dbReference type="NCBI Taxonomy" id="1537710"/>
    <lineage>
        <taxon>Bacteria</taxon>
        <taxon>Pseudomonadati</taxon>
        <taxon>Pseudomonadota</taxon>
        <taxon>Betaproteobacteria</taxon>
        <taxon>Burkholderiales</taxon>
        <taxon>Burkholderiaceae</taxon>
        <taxon>Pandoraea</taxon>
    </lineage>
</organism>
<protein>
    <submittedName>
        <fullName evidence="2">CoA transferase</fullName>
    </submittedName>
</protein>
<keyword evidence="3" id="KW-1185">Reference proteome</keyword>
<dbReference type="PANTHER" id="PTHR48228">
    <property type="entry name" value="SUCCINYL-COA--D-CITRAMALATE COA-TRANSFERASE"/>
    <property type="match status" value="1"/>
</dbReference>
<evidence type="ECO:0000313" key="2">
    <source>
        <dbReference type="EMBL" id="VVD97653.1"/>
    </source>
</evidence>
<dbReference type="InterPro" id="IPR050509">
    <property type="entry name" value="CoA-transferase_III"/>
</dbReference>
<dbReference type="Proteomes" id="UP000414233">
    <property type="component" value="Unassembled WGS sequence"/>
</dbReference>
<dbReference type="Gene3D" id="3.30.1540.10">
    <property type="entry name" value="formyl-coa transferase, domain 3"/>
    <property type="match status" value="1"/>
</dbReference>
<dbReference type="InterPro" id="IPR003673">
    <property type="entry name" value="CoA-Trfase_fam_III"/>
</dbReference>
<dbReference type="GO" id="GO:0016740">
    <property type="term" value="F:transferase activity"/>
    <property type="evidence" value="ECO:0007669"/>
    <property type="project" value="UniProtKB-KW"/>
</dbReference>
<dbReference type="OrthoDB" id="5294844at2"/>
<keyword evidence="2" id="KW-0808">Transferase</keyword>
<feature type="region of interest" description="Disordered" evidence="1">
    <location>
        <begin position="344"/>
        <end position="363"/>
    </location>
</feature>
<dbReference type="PANTHER" id="PTHR48228:SF5">
    <property type="entry name" value="ALPHA-METHYLACYL-COA RACEMASE"/>
    <property type="match status" value="1"/>
</dbReference>